<dbReference type="PANTHER" id="PTHR38107:SF3">
    <property type="entry name" value="LYSOZYME RRRD-RELATED"/>
    <property type="match status" value="1"/>
</dbReference>
<name>A0A0M4LHK0_9HYPH</name>
<keyword evidence="9" id="KW-1185">Reference proteome</keyword>
<dbReference type="HAMAP" id="MF_04110">
    <property type="entry name" value="ENDOLYSIN_T4"/>
    <property type="match status" value="1"/>
</dbReference>
<dbReference type="SUPFAM" id="SSF53955">
    <property type="entry name" value="Lysozyme-like"/>
    <property type="match status" value="1"/>
</dbReference>
<reference evidence="8 9" key="1">
    <citation type="journal article" date="2015" name="Genome Announc.">
        <title>Complete Genome Sequence of Bartonella ancashensis Strain 20.00, Isolated from the Blood of a Patient with Verruga Peruana.</title>
        <authorList>
            <person name="Hang J."/>
            <person name="Mullins K.E."/>
            <person name="Clifford R.J."/>
            <person name="Onmus-Leone F."/>
            <person name="Yang Y."/>
            <person name="Jiang J."/>
            <person name="Leguia M."/>
            <person name="Kasper M.R."/>
            <person name="Maguina C."/>
            <person name="Lesho E.P."/>
            <person name="Jarman R.G."/>
            <person name="Richards A.L."/>
            <person name="Blazes D."/>
        </authorList>
    </citation>
    <scope>NUCLEOTIDE SEQUENCE [LARGE SCALE GENOMIC DNA]</scope>
    <source>
        <strain evidence="8 9">20.00</strain>
    </source>
</reference>
<dbReference type="AlphaFoldDB" id="A0A0M4LHK0"/>
<dbReference type="EMBL" id="CP010401">
    <property type="protein sequence ID" value="ALE04157.1"/>
    <property type="molecule type" value="Genomic_DNA"/>
</dbReference>
<keyword evidence="4 7" id="KW-0378">Hydrolase</keyword>
<evidence type="ECO:0000256" key="5">
    <source>
        <dbReference type="ARBA" id="ARBA00023200"/>
    </source>
</evidence>
<evidence type="ECO:0000313" key="8">
    <source>
        <dbReference type="EMBL" id="ALE04157.1"/>
    </source>
</evidence>
<keyword evidence="3 7" id="KW-0081">Bacteriolytic enzyme</keyword>
<dbReference type="PANTHER" id="PTHR38107">
    <property type="match status" value="1"/>
</dbReference>
<proteinExistence type="inferred from homology"/>
<accession>A0A0M4LHK0</accession>
<dbReference type="InterPro" id="IPR033907">
    <property type="entry name" value="Endolysin_autolysin"/>
</dbReference>
<keyword evidence="2 7" id="KW-0929">Antimicrobial</keyword>
<protein>
    <recommendedName>
        <fullName evidence="7">Lysozyme</fullName>
        <ecNumber evidence="7">3.2.1.17</ecNumber>
    </recommendedName>
</protein>
<keyword evidence="5" id="KW-1035">Host cytoplasm</keyword>
<dbReference type="GO" id="GO:0009253">
    <property type="term" value="P:peptidoglycan catabolic process"/>
    <property type="evidence" value="ECO:0007669"/>
    <property type="project" value="InterPro"/>
</dbReference>
<dbReference type="EC" id="3.2.1.17" evidence="7"/>
<evidence type="ECO:0000256" key="6">
    <source>
        <dbReference type="ARBA" id="ARBA00023295"/>
    </source>
</evidence>
<evidence type="ECO:0000256" key="4">
    <source>
        <dbReference type="ARBA" id="ARBA00022801"/>
    </source>
</evidence>
<dbReference type="InterPro" id="IPR002196">
    <property type="entry name" value="Glyco_hydro_24"/>
</dbReference>
<dbReference type="InterPro" id="IPR034690">
    <property type="entry name" value="Endolysin_T4_type"/>
</dbReference>
<keyword evidence="6 7" id="KW-0326">Glycosidase</keyword>
<dbReference type="GO" id="GO:0031640">
    <property type="term" value="P:killing of cells of another organism"/>
    <property type="evidence" value="ECO:0007669"/>
    <property type="project" value="UniProtKB-KW"/>
</dbReference>
<dbReference type="STRING" id="1318743.PU02_1343"/>
<dbReference type="InterPro" id="IPR023346">
    <property type="entry name" value="Lysozyme-like_dom_sf"/>
</dbReference>
<dbReference type="GO" id="GO:0016998">
    <property type="term" value="P:cell wall macromolecule catabolic process"/>
    <property type="evidence" value="ECO:0007669"/>
    <property type="project" value="InterPro"/>
</dbReference>
<dbReference type="GO" id="GO:0003796">
    <property type="term" value="F:lysozyme activity"/>
    <property type="evidence" value="ECO:0007669"/>
    <property type="project" value="UniProtKB-EC"/>
</dbReference>
<comment type="catalytic activity">
    <reaction evidence="1 7">
        <text>Hydrolysis of (1-&gt;4)-beta-linkages between N-acetylmuramic acid and N-acetyl-D-glucosamine residues in a peptidoglycan and between N-acetyl-D-glucosamine residues in chitodextrins.</text>
        <dbReference type="EC" id="3.2.1.17"/>
    </reaction>
</comment>
<dbReference type="Pfam" id="PF00959">
    <property type="entry name" value="Phage_lysozyme"/>
    <property type="match status" value="1"/>
</dbReference>
<gene>
    <name evidence="8" type="ORF">PU02_1343</name>
</gene>
<comment type="similarity">
    <text evidence="7">Belongs to the glycosyl hydrolase 24 family.</text>
</comment>
<dbReference type="KEGG" id="banc:PU02_1343"/>
<sequence length="131" mass="14723">MRKISKEGLALIKQWEGLRLHAYEDAIGVWTIDYGHAVQAGEPIIQEGMKIIESQTETILEQDLKQFESTVEQAVTVPLTDQQFATLVSFCYNVGAEAFCNSTLLKKLNKGDYEFVLAELQKWISAGGKRL</sequence>
<dbReference type="CDD" id="cd00737">
    <property type="entry name" value="lyz_endolysin_autolysin"/>
    <property type="match status" value="1"/>
</dbReference>
<evidence type="ECO:0000256" key="3">
    <source>
        <dbReference type="ARBA" id="ARBA00022638"/>
    </source>
</evidence>
<dbReference type="PATRIC" id="fig|1318743.3.peg.1358"/>
<evidence type="ECO:0000256" key="2">
    <source>
        <dbReference type="ARBA" id="ARBA00022529"/>
    </source>
</evidence>
<organism evidence="8 9">
    <name type="scientific">Bartonella ancashensis</name>
    <dbReference type="NCBI Taxonomy" id="1318743"/>
    <lineage>
        <taxon>Bacteria</taxon>
        <taxon>Pseudomonadati</taxon>
        <taxon>Pseudomonadota</taxon>
        <taxon>Alphaproteobacteria</taxon>
        <taxon>Hyphomicrobiales</taxon>
        <taxon>Bartonellaceae</taxon>
        <taxon>Bartonella</taxon>
    </lineage>
</organism>
<evidence type="ECO:0000313" key="9">
    <source>
        <dbReference type="Proteomes" id="UP000057213"/>
    </source>
</evidence>
<dbReference type="InterPro" id="IPR023347">
    <property type="entry name" value="Lysozyme_dom_sf"/>
</dbReference>
<evidence type="ECO:0000256" key="1">
    <source>
        <dbReference type="ARBA" id="ARBA00000632"/>
    </source>
</evidence>
<dbReference type="InterPro" id="IPR051018">
    <property type="entry name" value="Bacteriophage_GH24"/>
</dbReference>
<dbReference type="GO" id="GO:0042742">
    <property type="term" value="P:defense response to bacterium"/>
    <property type="evidence" value="ECO:0007669"/>
    <property type="project" value="UniProtKB-KW"/>
</dbReference>
<dbReference type="Gene3D" id="1.10.530.40">
    <property type="match status" value="1"/>
</dbReference>
<dbReference type="Proteomes" id="UP000057213">
    <property type="component" value="Chromosome"/>
</dbReference>
<evidence type="ECO:0000256" key="7">
    <source>
        <dbReference type="RuleBase" id="RU003788"/>
    </source>
</evidence>